<gene>
    <name evidence="5" type="ORF">EV189_1794</name>
</gene>
<dbReference type="SUPFAM" id="SSF47413">
    <property type="entry name" value="lambda repressor-like DNA-binding domains"/>
    <property type="match status" value="1"/>
</dbReference>
<comment type="caution">
    <text evidence="5">The sequence shown here is derived from an EMBL/GenBank/DDBJ whole genome shotgun (WGS) entry which is preliminary data.</text>
</comment>
<dbReference type="PROSITE" id="PS50932">
    <property type="entry name" value="HTH_LACI_2"/>
    <property type="match status" value="1"/>
</dbReference>
<dbReference type="GO" id="GO:0000976">
    <property type="term" value="F:transcription cis-regulatory region binding"/>
    <property type="evidence" value="ECO:0007669"/>
    <property type="project" value="TreeGrafter"/>
</dbReference>
<keyword evidence="1" id="KW-0805">Transcription regulation</keyword>
<dbReference type="InterPro" id="IPR028082">
    <property type="entry name" value="Peripla_BP_I"/>
</dbReference>
<dbReference type="RefSeq" id="WP_130492532.1">
    <property type="nucleotide sequence ID" value="NZ_SGXD01000002.1"/>
</dbReference>
<reference evidence="5 6" key="1">
    <citation type="submission" date="2019-02" db="EMBL/GenBank/DDBJ databases">
        <title>Genomic Encyclopedia of Type Strains, Phase IV (KMG-IV): sequencing the most valuable type-strain genomes for metagenomic binning, comparative biology and taxonomic classification.</title>
        <authorList>
            <person name="Goeker M."/>
        </authorList>
    </citation>
    <scope>NUCLEOTIDE SEQUENCE [LARGE SCALE GENOMIC DNA]</scope>
    <source>
        <strain evidence="5 6">DSM 45622</strain>
    </source>
</reference>
<evidence type="ECO:0000259" key="4">
    <source>
        <dbReference type="PROSITE" id="PS50932"/>
    </source>
</evidence>
<protein>
    <submittedName>
        <fullName evidence="5">LacI family transcriptional regulator</fullName>
    </submittedName>
</protein>
<accession>A0A4Q7NUA4</accession>
<dbReference type="PANTHER" id="PTHR30146:SF109">
    <property type="entry name" value="HTH-TYPE TRANSCRIPTIONAL REGULATOR GALS"/>
    <property type="match status" value="1"/>
</dbReference>
<proteinExistence type="predicted"/>
<evidence type="ECO:0000313" key="6">
    <source>
        <dbReference type="Proteomes" id="UP000293638"/>
    </source>
</evidence>
<name>A0A4Q7NUA4_9ACTN</name>
<keyword evidence="6" id="KW-1185">Reference proteome</keyword>
<dbReference type="Proteomes" id="UP000293638">
    <property type="component" value="Unassembled WGS sequence"/>
</dbReference>
<dbReference type="Gene3D" id="1.10.260.40">
    <property type="entry name" value="lambda repressor-like DNA-binding domains"/>
    <property type="match status" value="1"/>
</dbReference>
<dbReference type="CDD" id="cd01392">
    <property type="entry name" value="HTH_LacI"/>
    <property type="match status" value="1"/>
</dbReference>
<sequence length="347" mass="36410">MGPSMRDVAERAGVSPRTVSNVVNDAPYVAAATRARVEQAMRELGFRPNAAARSLRRGRSGLVALVVPEVDSPYFSALAAELSEVAEQRGWTLLVEQTHGDPQRERRLLDGVRAQLVDGVVFSPWGLGADELRDRQDPAPLVLLGEQGDARVADHVVVDNVAAAEEATAHLVARGRRRVAALGARSAYGTQTAALRLEGWARALTAAGLPRDPALELPVASLHRAAGAEAVRALLAARTPVDALFCSTDELALGALRALHEGGVRVPEDVALVGFDDIEDGRYSIPTLTTVAPDLPAIARAAADCLEQRLAAGRGDGPGGAPGSAPPRAVVVPHRLVIRESSAGLRA</sequence>
<dbReference type="InterPro" id="IPR046335">
    <property type="entry name" value="LacI/GalR-like_sensor"/>
</dbReference>
<dbReference type="SUPFAM" id="SSF53822">
    <property type="entry name" value="Periplasmic binding protein-like I"/>
    <property type="match status" value="1"/>
</dbReference>
<dbReference type="SMART" id="SM00354">
    <property type="entry name" value="HTH_LACI"/>
    <property type="match status" value="1"/>
</dbReference>
<dbReference type="OrthoDB" id="2854648at2"/>
<keyword evidence="3" id="KW-0804">Transcription</keyword>
<dbReference type="Gene3D" id="3.40.50.2300">
    <property type="match status" value="2"/>
</dbReference>
<dbReference type="InterPro" id="IPR010982">
    <property type="entry name" value="Lambda_DNA-bd_dom_sf"/>
</dbReference>
<organism evidence="5 6">
    <name type="scientific">Motilibacter rhizosphaerae</name>
    <dbReference type="NCBI Taxonomy" id="598652"/>
    <lineage>
        <taxon>Bacteria</taxon>
        <taxon>Bacillati</taxon>
        <taxon>Actinomycetota</taxon>
        <taxon>Actinomycetes</taxon>
        <taxon>Motilibacterales</taxon>
        <taxon>Motilibacteraceae</taxon>
        <taxon>Motilibacter</taxon>
    </lineage>
</organism>
<keyword evidence="2" id="KW-0238">DNA-binding</keyword>
<dbReference type="Pfam" id="PF00356">
    <property type="entry name" value="LacI"/>
    <property type="match status" value="1"/>
</dbReference>
<dbReference type="EMBL" id="SGXD01000002">
    <property type="protein sequence ID" value="RZS90012.1"/>
    <property type="molecule type" value="Genomic_DNA"/>
</dbReference>
<evidence type="ECO:0000256" key="1">
    <source>
        <dbReference type="ARBA" id="ARBA00023015"/>
    </source>
</evidence>
<evidence type="ECO:0000313" key="5">
    <source>
        <dbReference type="EMBL" id="RZS90012.1"/>
    </source>
</evidence>
<evidence type="ECO:0000256" key="2">
    <source>
        <dbReference type="ARBA" id="ARBA00023125"/>
    </source>
</evidence>
<dbReference type="AlphaFoldDB" id="A0A4Q7NUA4"/>
<dbReference type="CDD" id="cd06267">
    <property type="entry name" value="PBP1_LacI_sugar_binding-like"/>
    <property type="match status" value="1"/>
</dbReference>
<evidence type="ECO:0000256" key="3">
    <source>
        <dbReference type="ARBA" id="ARBA00023163"/>
    </source>
</evidence>
<dbReference type="PANTHER" id="PTHR30146">
    <property type="entry name" value="LACI-RELATED TRANSCRIPTIONAL REPRESSOR"/>
    <property type="match status" value="1"/>
</dbReference>
<dbReference type="GO" id="GO:0003700">
    <property type="term" value="F:DNA-binding transcription factor activity"/>
    <property type="evidence" value="ECO:0007669"/>
    <property type="project" value="TreeGrafter"/>
</dbReference>
<dbReference type="InterPro" id="IPR000843">
    <property type="entry name" value="HTH_LacI"/>
</dbReference>
<dbReference type="Pfam" id="PF13377">
    <property type="entry name" value="Peripla_BP_3"/>
    <property type="match status" value="1"/>
</dbReference>
<dbReference type="PROSITE" id="PS00356">
    <property type="entry name" value="HTH_LACI_1"/>
    <property type="match status" value="1"/>
</dbReference>
<feature type="domain" description="HTH lacI-type" evidence="4">
    <location>
        <begin position="3"/>
        <end position="57"/>
    </location>
</feature>